<evidence type="ECO:0000256" key="1">
    <source>
        <dbReference type="SAM" id="MobiDB-lite"/>
    </source>
</evidence>
<feature type="compositionally biased region" description="Acidic residues" evidence="1">
    <location>
        <begin position="157"/>
        <end position="183"/>
    </location>
</feature>
<evidence type="ECO:0000313" key="2">
    <source>
        <dbReference type="EMBL" id="CAA2980427.1"/>
    </source>
</evidence>
<dbReference type="OrthoDB" id="10688874at2759"/>
<organism evidence="2 3">
    <name type="scientific">Olea europaea subsp. europaea</name>
    <dbReference type="NCBI Taxonomy" id="158383"/>
    <lineage>
        <taxon>Eukaryota</taxon>
        <taxon>Viridiplantae</taxon>
        <taxon>Streptophyta</taxon>
        <taxon>Embryophyta</taxon>
        <taxon>Tracheophyta</taxon>
        <taxon>Spermatophyta</taxon>
        <taxon>Magnoliopsida</taxon>
        <taxon>eudicotyledons</taxon>
        <taxon>Gunneridae</taxon>
        <taxon>Pentapetalae</taxon>
        <taxon>asterids</taxon>
        <taxon>lamiids</taxon>
        <taxon>Lamiales</taxon>
        <taxon>Oleaceae</taxon>
        <taxon>Oleeae</taxon>
        <taxon>Olea</taxon>
    </lineage>
</organism>
<keyword evidence="3" id="KW-1185">Reference proteome</keyword>
<evidence type="ECO:0000313" key="3">
    <source>
        <dbReference type="Proteomes" id="UP000594638"/>
    </source>
</evidence>
<evidence type="ECO:0008006" key="4">
    <source>
        <dbReference type="Google" id="ProtNLM"/>
    </source>
</evidence>
<dbReference type="Gramene" id="OE9A037554T1">
    <property type="protein sequence ID" value="OE9A037554C1"/>
    <property type="gene ID" value="OE9A037554"/>
</dbReference>
<dbReference type="Proteomes" id="UP000594638">
    <property type="component" value="Unassembled WGS sequence"/>
</dbReference>
<name>A0A8S0RLY0_OLEEU</name>
<proteinExistence type="predicted"/>
<gene>
    <name evidence="2" type="ORF">OLEA9_A037554</name>
</gene>
<feature type="region of interest" description="Disordered" evidence="1">
    <location>
        <begin position="135"/>
        <end position="210"/>
    </location>
</feature>
<dbReference type="EMBL" id="CACTIH010003646">
    <property type="protein sequence ID" value="CAA2980427.1"/>
    <property type="molecule type" value="Genomic_DNA"/>
</dbReference>
<comment type="caution">
    <text evidence="2">The sequence shown here is derived from an EMBL/GenBank/DDBJ whole genome shotgun (WGS) entry which is preliminary data.</text>
</comment>
<protein>
    <recommendedName>
        <fullName evidence="4">DUF1985 domain-containing protein</fullName>
    </recommendedName>
</protein>
<accession>A0A8S0RLY0</accession>
<reference evidence="2 3" key="1">
    <citation type="submission" date="2019-12" db="EMBL/GenBank/DDBJ databases">
        <authorList>
            <person name="Alioto T."/>
            <person name="Alioto T."/>
            <person name="Gomez Garrido J."/>
        </authorList>
    </citation>
    <scope>NUCLEOTIDE SEQUENCE [LARGE SCALE GENOMIC DNA]</scope>
</reference>
<sequence length="223" mass="24412">MPRADRYKLGLALIIEGVFNAPDNNVGIDMETLSIVDDLDLFFSYPWGRISYGRSRRCLKLVIASVNILGNVPHGFSARHQQNSRSSLHVYATLQPTETERGQPHIATLVLLNDDPVPALDDLARDSVALQFQGERIGTLEGDTSEEAHDRGGTNGGEEESGADESGEDEGGDSEEDDSEDSDSDRVGRSGQTGTSPPLPTSIELLLPWHRPPLMYDLLQRLD</sequence>
<dbReference type="AlphaFoldDB" id="A0A8S0RLY0"/>